<dbReference type="EMBL" id="JAAMPI010000356">
    <property type="protein sequence ID" value="KAF4632341.1"/>
    <property type="molecule type" value="Genomic_DNA"/>
</dbReference>
<name>A0A8H4RN85_9HELO</name>
<comment type="caution">
    <text evidence="3">The sequence shown here is derived from an EMBL/GenBank/DDBJ whole genome shotgun (WGS) entry which is preliminary data.</text>
</comment>
<dbReference type="Gene3D" id="3.60.130.10">
    <property type="entry name" value="Clavaminate synthase-like"/>
    <property type="match status" value="1"/>
</dbReference>
<dbReference type="GO" id="GO:0016491">
    <property type="term" value="F:oxidoreductase activity"/>
    <property type="evidence" value="ECO:0007669"/>
    <property type="project" value="UniProtKB-KW"/>
</dbReference>
<gene>
    <name evidence="3" type="ORF">G7Y89_g5788</name>
</gene>
<keyword evidence="4" id="KW-1185">Reference proteome</keyword>
<protein>
    <recommendedName>
        <fullName evidence="2">TauD/TfdA-like domain-containing protein</fullName>
    </recommendedName>
</protein>
<dbReference type="InterPro" id="IPR042098">
    <property type="entry name" value="TauD-like_sf"/>
</dbReference>
<dbReference type="AlphaFoldDB" id="A0A8H4RN85"/>
<dbReference type="Pfam" id="PF02668">
    <property type="entry name" value="TauD"/>
    <property type="match status" value="1"/>
</dbReference>
<evidence type="ECO:0000313" key="4">
    <source>
        <dbReference type="Proteomes" id="UP000566819"/>
    </source>
</evidence>
<keyword evidence="1" id="KW-0560">Oxidoreductase</keyword>
<evidence type="ECO:0000313" key="3">
    <source>
        <dbReference type="EMBL" id="KAF4632341.1"/>
    </source>
</evidence>
<proteinExistence type="predicted"/>
<dbReference type="OrthoDB" id="272271at2759"/>
<evidence type="ECO:0000256" key="1">
    <source>
        <dbReference type="ARBA" id="ARBA00023002"/>
    </source>
</evidence>
<dbReference type="InterPro" id="IPR003819">
    <property type="entry name" value="TauD/TfdA-like"/>
</dbReference>
<accession>A0A8H4RN85</accession>
<dbReference type="SUPFAM" id="SSF51197">
    <property type="entry name" value="Clavaminate synthase-like"/>
    <property type="match status" value="1"/>
</dbReference>
<evidence type="ECO:0000259" key="2">
    <source>
        <dbReference type="Pfam" id="PF02668"/>
    </source>
</evidence>
<organism evidence="3 4">
    <name type="scientific">Cudoniella acicularis</name>
    <dbReference type="NCBI Taxonomy" id="354080"/>
    <lineage>
        <taxon>Eukaryota</taxon>
        <taxon>Fungi</taxon>
        <taxon>Dikarya</taxon>
        <taxon>Ascomycota</taxon>
        <taxon>Pezizomycotina</taxon>
        <taxon>Leotiomycetes</taxon>
        <taxon>Helotiales</taxon>
        <taxon>Tricladiaceae</taxon>
        <taxon>Cudoniella</taxon>
    </lineage>
</organism>
<dbReference type="Proteomes" id="UP000566819">
    <property type="component" value="Unassembled WGS sequence"/>
</dbReference>
<feature type="domain" description="TauD/TfdA-like" evidence="2">
    <location>
        <begin position="168"/>
        <end position="270"/>
    </location>
</feature>
<sequence length="320" mass="36231">MIRPRAFPTKQSDIDWLPSLENYQKRVANRLKQGSLEKELPNGFPSSVQYAICWTALDISSSGYVYDFSSADIDDIDHALQSFRGKVFVGRYGLGTRLDQVSQVVHNGRGVTVLRDLGLSKYDLYENIIFPHQDVGDIVDPERKRQSPSSNSVQPFYTDLGDVIAMHEDDGEYYSHPILCHDAKTDRVSFCFSRRQLTGSSLSPHPPWLPPMTEAQAEVLDAIHFTAAKHALSIQLQRGDVAFMNNLGIFHVREAFKDNEDSGHHIIRLWLRNEKLAWKTPDNMEGVWGHIYGGIYPQVWYMSPNHGLAHVISKKAACFG</sequence>
<reference evidence="3 4" key="1">
    <citation type="submission" date="2020-03" db="EMBL/GenBank/DDBJ databases">
        <title>Draft Genome Sequence of Cudoniella acicularis.</title>
        <authorList>
            <person name="Buettner E."/>
            <person name="Kellner H."/>
        </authorList>
    </citation>
    <scope>NUCLEOTIDE SEQUENCE [LARGE SCALE GENOMIC DNA]</scope>
    <source>
        <strain evidence="3 4">DSM 108380</strain>
    </source>
</reference>